<evidence type="ECO:0000313" key="2">
    <source>
        <dbReference type="EMBL" id="CAD8822386.1"/>
    </source>
</evidence>
<accession>A0A7S1ET62</accession>
<dbReference type="AlphaFoldDB" id="A0A7S1ET62"/>
<reference evidence="2" key="1">
    <citation type="submission" date="2021-01" db="EMBL/GenBank/DDBJ databases">
        <authorList>
            <person name="Corre E."/>
            <person name="Pelletier E."/>
            <person name="Niang G."/>
            <person name="Scheremetjew M."/>
            <person name="Finn R."/>
            <person name="Kale V."/>
            <person name="Holt S."/>
            <person name="Cochrane G."/>
            <person name="Meng A."/>
            <person name="Brown T."/>
            <person name="Cohen L."/>
        </authorList>
    </citation>
    <scope>NUCLEOTIDE SEQUENCE</scope>
    <source>
        <strain evidence="2">CCMP3278</strain>
    </source>
</reference>
<proteinExistence type="predicted"/>
<evidence type="ECO:0000259" key="1">
    <source>
        <dbReference type="Pfam" id="PF01926"/>
    </source>
</evidence>
<gene>
    <name evidence="2" type="ORF">TOLI1172_LOCUS6782</name>
</gene>
<dbReference type="EMBL" id="HBFP01009456">
    <property type="protein sequence ID" value="CAD8822386.1"/>
    <property type="molecule type" value="Transcribed_RNA"/>
</dbReference>
<name>A0A7S1ET62_9RHOD</name>
<dbReference type="CDD" id="cd00882">
    <property type="entry name" value="Ras_like_GTPase"/>
    <property type="match status" value="1"/>
</dbReference>
<dbReference type="Pfam" id="PF01926">
    <property type="entry name" value="MMR_HSR1"/>
    <property type="match status" value="1"/>
</dbReference>
<protein>
    <recommendedName>
        <fullName evidence="1">G domain-containing protein</fullName>
    </recommendedName>
</protein>
<sequence>MKLLVLGEPGVGKSTVANSWIGSEVFKSGPHHHGNWSELTTSTFVRGMEIVDVPGYNDSRARSVGLASLAVEEISEAPDTFVVLFVVEMPSWELKVSDACAMANFANRIHNTSGCSIKFGVIINKVSAEFAKKMNKPNRKWTAIQNRLSRYCCDQILLVQEHRMSTKRKLLLPDEEIEKIQEFVRTIPRTFVAQKVGRVDFDCLKKEKLVAAEKELTKWKTSYWGQNRLIRFQIQHKSKWPHSIMIAHANEKWRVSKSETLACDMDVLFGVVAFSVFQDWRRYDYRVSLLDCECSEQCVIQLNTADRLLCDGAISYGSLSLESTAKIGAIVGIAFRANPFVGVITGLLVLPLLSL</sequence>
<dbReference type="GO" id="GO:0005525">
    <property type="term" value="F:GTP binding"/>
    <property type="evidence" value="ECO:0007669"/>
    <property type="project" value="InterPro"/>
</dbReference>
<organism evidence="2">
    <name type="scientific">Timspurckia oligopyrenoides</name>
    <dbReference type="NCBI Taxonomy" id="708627"/>
    <lineage>
        <taxon>Eukaryota</taxon>
        <taxon>Rhodophyta</taxon>
        <taxon>Bangiophyceae</taxon>
        <taxon>Porphyridiales</taxon>
        <taxon>Porphyridiaceae</taxon>
        <taxon>Timspurckia</taxon>
    </lineage>
</organism>
<dbReference type="Gene3D" id="3.40.50.300">
    <property type="entry name" value="P-loop containing nucleotide triphosphate hydrolases"/>
    <property type="match status" value="1"/>
</dbReference>
<dbReference type="InterPro" id="IPR006073">
    <property type="entry name" value="GTP-bd"/>
</dbReference>
<dbReference type="SUPFAM" id="SSF52540">
    <property type="entry name" value="P-loop containing nucleoside triphosphate hydrolases"/>
    <property type="match status" value="1"/>
</dbReference>
<dbReference type="InterPro" id="IPR027417">
    <property type="entry name" value="P-loop_NTPase"/>
</dbReference>
<feature type="domain" description="G" evidence="1">
    <location>
        <begin position="4"/>
        <end position="91"/>
    </location>
</feature>